<sequence length="86" mass="10015">MASLDACSQKFDRARLKVQSHRCQAFKVGKHNFNNVSSVNDVPNKFGFVDIALIPFHSWLYTYEKLCNFKVEEECDKLIVWAKKCK</sequence>
<proteinExistence type="predicted"/>
<dbReference type="Proteomes" id="UP000002051">
    <property type="component" value="Chromosome 4"/>
</dbReference>
<dbReference type="GO" id="GO:0005737">
    <property type="term" value="C:cytoplasm"/>
    <property type="evidence" value="ECO:0000318"/>
    <property type="project" value="GO_Central"/>
</dbReference>
<dbReference type="PaxDb" id="3880-AES88038"/>
<dbReference type="GO" id="GO:0006749">
    <property type="term" value="P:glutathione metabolic process"/>
    <property type="evidence" value="ECO:0000318"/>
    <property type="project" value="GO_Central"/>
</dbReference>
<dbReference type="STRING" id="3880.G7JUR2"/>
<evidence type="ECO:0000313" key="1">
    <source>
        <dbReference type="EMBL" id="AES88038.1"/>
    </source>
</evidence>
<dbReference type="EMBL" id="CM001220">
    <property type="protein sequence ID" value="AES88038.1"/>
    <property type="molecule type" value="Genomic_DNA"/>
</dbReference>
<accession>G7JUR2</accession>
<dbReference type="eggNOG" id="KOG0406">
    <property type="taxonomic scope" value="Eukaryota"/>
</dbReference>
<dbReference type="SUPFAM" id="SSF47616">
    <property type="entry name" value="GST C-terminal domain-like"/>
    <property type="match status" value="1"/>
</dbReference>
<protein>
    <submittedName>
        <fullName evidence="1">Glutathione S-transferase tau, putative</fullName>
    </submittedName>
</protein>
<reference evidence="1 3" key="2">
    <citation type="journal article" date="2014" name="BMC Genomics">
        <title>An improved genome release (version Mt4.0) for the model legume Medicago truncatula.</title>
        <authorList>
            <person name="Tang H."/>
            <person name="Krishnakumar V."/>
            <person name="Bidwell S."/>
            <person name="Rosen B."/>
            <person name="Chan A."/>
            <person name="Zhou S."/>
            <person name="Gentzbittel L."/>
            <person name="Childs K.L."/>
            <person name="Yandell M."/>
            <person name="Gundlach H."/>
            <person name="Mayer K.F."/>
            <person name="Schwartz D.C."/>
            <person name="Town C.D."/>
        </authorList>
    </citation>
    <scope>GENOME REANNOTATION</scope>
    <source>
        <strain evidence="1">A17</strain>
        <strain evidence="2 3">cv. Jemalong A17</strain>
    </source>
</reference>
<name>G7JUR2_MEDTR</name>
<keyword evidence="3" id="KW-1185">Reference proteome</keyword>
<dbReference type="HOGENOM" id="CLU_2501324_0_0_1"/>
<dbReference type="AlphaFoldDB" id="G7JUR2"/>
<evidence type="ECO:0000313" key="2">
    <source>
        <dbReference type="EnsemblPlants" id="AES88038"/>
    </source>
</evidence>
<evidence type="ECO:0000313" key="3">
    <source>
        <dbReference type="Proteomes" id="UP000002051"/>
    </source>
</evidence>
<gene>
    <name evidence="1" type="ordered locus">MTR_4g043640</name>
</gene>
<dbReference type="GO" id="GO:0004364">
    <property type="term" value="F:glutathione transferase activity"/>
    <property type="evidence" value="ECO:0000318"/>
    <property type="project" value="GO_Central"/>
</dbReference>
<reference evidence="1 3" key="1">
    <citation type="journal article" date="2011" name="Nature">
        <title>The Medicago genome provides insight into the evolution of rhizobial symbioses.</title>
        <authorList>
            <person name="Young N.D."/>
            <person name="Debelle F."/>
            <person name="Oldroyd G.E."/>
            <person name="Geurts R."/>
            <person name="Cannon S.B."/>
            <person name="Udvardi M.K."/>
            <person name="Benedito V.A."/>
            <person name="Mayer K.F."/>
            <person name="Gouzy J."/>
            <person name="Schoof H."/>
            <person name="Van de Peer Y."/>
            <person name="Proost S."/>
            <person name="Cook D.R."/>
            <person name="Meyers B.C."/>
            <person name="Spannagl M."/>
            <person name="Cheung F."/>
            <person name="De Mita S."/>
            <person name="Krishnakumar V."/>
            <person name="Gundlach H."/>
            <person name="Zhou S."/>
            <person name="Mudge J."/>
            <person name="Bharti A.K."/>
            <person name="Murray J.D."/>
            <person name="Naoumkina M.A."/>
            <person name="Rosen B."/>
            <person name="Silverstein K.A."/>
            <person name="Tang H."/>
            <person name="Rombauts S."/>
            <person name="Zhao P.X."/>
            <person name="Zhou P."/>
            <person name="Barbe V."/>
            <person name="Bardou P."/>
            <person name="Bechner M."/>
            <person name="Bellec A."/>
            <person name="Berger A."/>
            <person name="Berges H."/>
            <person name="Bidwell S."/>
            <person name="Bisseling T."/>
            <person name="Choisne N."/>
            <person name="Couloux A."/>
            <person name="Denny R."/>
            <person name="Deshpande S."/>
            <person name="Dai X."/>
            <person name="Doyle J.J."/>
            <person name="Dudez A.M."/>
            <person name="Farmer A.D."/>
            <person name="Fouteau S."/>
            <person name="Franken C."/>
            <person name="Gibelin C."/>
            <person name="Gish J."/>
            <person name="Goldstein S."/>
            <person name="Gonzalez A.J."/>
            <person name="Green P.J."/>
            <person name="Hallab A."/>
            <person name="Hartog M."/>
            <person name="Hua A."/>
            <person name="Humphray S.J."/>
            <person name="Jeong D.H."/>
            <person name="Jing Y."/>
            <person name="Jocker A."/>
            <person name="Kenton S.M."/>
            <person name="Kim D.J."/>
            <person name="Klee K."/>
            <person name="Lai H."/>
            <person name="Lang C."/>
            <person name="Lin S."/>
            <person name="Macmil S.L."/>
            <person name="Magdelenat G."/>
            <person name="Matthews L."/>
            <person name="McCorrison J."/>
            <person name="Monaghan E.L."/>
            <person name="Mun J.H."/>
            <person name="Najar F.Z."/>
            <person name="Nicholson C."/>
            <person name="Noirot C."/>
            <person name="O'Bleness M."/>
            <person name="Paule C.R."/>
            <person name="Poulain J."/>
            <person name="Prion F."/>
            <person name="Qin B."/>
            <person name="Qu C."/>
            <person name="Retzel E.F."/>
            <person name="Riddle C."/>
            <person name="Sallet E."/>
            <person name="Samain S."/>
            <person name="Samson N."/>
            <person name="Sanders I."/>
            <person name="Saurat O."/>
            <person name="Scarpelli C."/>
            <person name="Schiex T."/>
            <person name="Segurens B."/>
            <person name="Severin A.J."/>
            <person name="Sherrier D.J."/>
            <person name="Shi R."/>
            <person name="Sims S."/>
            <person name="Singer S.R."/>
            <person name="Sinharoy S."/>
            <person name="Sterck L."/>
            <person name="Viollet A."/>
            <person name="Wang B.B."/>
            <person name="Wang K."/>
            <person name="Wang M."/>
            <person name="Wang X."/>
            <person name="Warfsmann J."/>
            <person name="Weissenbach J."/>
            <person name="White D.D."/>
            <person name="White J.D."/>
            <person name="Wiley G.B."/>
            <person name="Wincker P."/>
            <person name="Xing Y."/>
            <person name="Yang L."/>
            <person name="Yao Z."/>
            <person name="Ying F."/>
            <person name="Zhai J."/>
            <person name="Zhou L."/>
            <person name="Zuber A."/>
            <person name="Denarie J."/>
            <person name="Dixon R.A."/>
            <person name="May G.D."/>
            <person name="Schwartz D.C."/>
            <person name="Rogers J."/>
            <person name="Quetier F."/>
            <person name="Town C.D."/>
            <person name="Roe B.A."/>
        </authorList>
    </citation>
    <scope>NUCLEOTIDE SEQUENCE [LARGE SCALE GENOMIC DNA]</scope>
    <source>
        <strain evidence="1">A17</strain>
        <strain evidence="2 3">cv. Jemalong A17</strain>
    </source>
</reference>
<dbReference type="Gene3D" id="1.20.1050.10">
    <property type="match status" value="1"/>
</dbReference>
<dbReference type="InterPro" id="IPR036282">
    <property type="entry name" value="Glutathione-S-Trfase_C_sf"/>
</dbReference>
<organism evidence="1 3">
    <name type="scientific">Medicago truncatula</name>
    <name type="common">Barrel medic</name>
    <name type="synonym">Medicago tribuloides</name>
    <dbReference type="NCBI Taxonomy" id="3880"/>
    <lineage>
        <taxon>Eukaryota</taxon>
        <taxon>Viridiplantae</taxon>
        <taxon>Streptophyta</taxon>
        <taxon>Embryophyta</taxon>
        <taxon>Tracheophyta</taxon>
        <taxon>Spermatophyta</taxon>
        <taxon>Magnoliopsida</taxon>
        <taxon>eudicotyledons</taxon>
        <taxon>Gunneridae</taxon>
        <taxon>Pentapetalae</taxon>
        <taxon>rosids</taxon>
        <taxon>fabids</taxon>
        <taxon>Fabales</taxon>
        <taxon>Fabaceae</taxon>
        <taxon>Papilionoideae</taxon>
        <taxon>50 kb inversion clade</taxon>
        <taxon>NPAAA clade</taxon>
        <taxon>Hologalegina</taxon>
        <taxon>IRL clade</taxon>
        <taxon>Trifolieae</taxon>
        <taxon>Medicago</taxon>
    </lineage>
</organism>
<reference evidence="2" key="3">
    <citation type="submission" date="2015-04" db="UniProtKB">
        <authorList>
            <consortium name="EnsemblPlants"/>
        </authorList>
    </citation>
    <scope>IDENTIFICATION</scope>
    <source>
        <strain evidence="2">cv. Jemalong A17</strain>
    </source>
</reference>
<dbReference type="EnsemblPlants" id="AES88038">
    <property type="protein sequence ID" value="AES88038"/>
    <property type="gene ID" value="MTR_4g043640"/>
</dbReference>